<dbReference type="Proteomes" id="UP000000787">
    <property type="component" value="Chromosome"/>
</dbReference>
<protein>
    <submittedName>
        <fullName evidence="1">Uncharacterized protein</fullName>
    </submittedName>
</protein>
<dbReference type="HOGENOM" id="CLU_2068821_0_0_0"/>
<dbReference type="STRING" id="316274.Haur_3864"/>
<dbReference type="InParanoid" id="A9B8E5"/>
<name>A9B8E5_HERA2</name>
<dbReference type="BioCyc" id="HAUR316274:GHYA-3906-MONOMER"/>
<dbReference type="AlphaFoldDB" id="A9B8E5"/>
<keyword evidence="2" id="KW-1185">Reference proteome</keyword>
<dbReference type="EMBL" id="CP000875">
    <property type="protein sequence ID" value="ABX06498.1"/>
    <property type="molecule type" value="Genomic_DNA"/>
</dbReference>
<dbReference type="eggNOG" id="ENOG5030T58">
    <property type="taxonomic scope" value="Bacteria"/>
</dbReference>
<evidence type="ECO:0000313" key="2">
    <source>
        <dbReference type="Proteomes" id="UP000000787"/>
    </source>
</evidence>
<accession>A9B8E5</accession>
<reference evidence="1 2" key="1">
    <citation type="journal article" date="2011" name="Stand. Genomic Sci.">
        <title>Complete genome sequence of the filamentous gliding predatory bacterium Herpetosiphon aurantiacus type strain (114-95(T)).</title>
        <authorList>
            <person name="Kiss H."/>
            <person name="Nett M."/>
            <person name="Domin N."/>
            <person name="Martin K."/>
            <person name="Maresca J.A."/>
            <person name="Copeland A."/>
            <person name="Lapidus A."/>
            <person name="Lucas S."/>
            <person name="Berry K.W."/>
            <person name="Glavina Del Rio T."/>
            <person name="Dalin E."/>
            <person name="Tice H."/>
            <person name="Pitluck S."/>
            <person name="Richardson P."/>
            <person name="Bruce D."/>
            <person name="Goodwin L."/>
            <person name="Han C."/>
            <person name="Detter J.C."/>
            <person name="Schmutz J."/>
            <person name="Brettin T."/>
            <person name="Land M."/>
            <person name="Hauser L."/>
            <person name="Kyrpides N.C."/>
            <person name="Ivanova N."/>
            <person name="Goker M."/>
            <person name="Woyke T."/>
            <person name="Klenk H.P."/>
            <person name="Bryant D.A."/>
        </authorList>
    </citation>
    <scope>NUCLEOTIDE SEQUENCE [LARGE SCALE GENOMIC DNA]</scope>
    <source>
        <strain evidence="2">ATCC 23779 / DSM 785 / 114-95</strain>
    </source>
</reference>
<dbReference type="KEGG" id="hau:Haur_3864"/>
<gene>
    <name evidence="1" type="ordered locus">Haur_3864</name>
</gene>
<evidence type="ECO:0000313" key="1">
    <source>
        <dbReference type="EMBL" id="ABX06498.1"/>
    </source>
</evidence>
<sequence length="135" mass="15503">MTQPQTTYDPDSDSLLLRLASGEEWVQFDLNEYVQVETDPQLQTCYALTLNDYSLLIAQTKYGQRFFPLDGLQTLHQAQQERLLALLLSHDLQPFLSVAAFTPSLVDTIPMITIHDSISFDQAEWQSRFGQYRNS</sequence>
<organism evidence="1 2">
    <name type="scientific">Herpetosiphon aurantiacus (strain ATCC 23779 / DSM 785 / 114-95)</name>
    <dbReference type="NCBI Taxonomy" id="316274"/>
    <lineage>
        <taxon>Bacteria</taxon>
        <taxon>Bacillati</taxon>
        <taxon>Chloroflexota</taxon>
        <taxon>Chloroflexia</taxon>
        <taxon>Herpetosiphonales</taxon>
        <taxon>Herpetosiphonaceae</taxon>
        <taxon>Herpetosiphon</taxon>
    </lineage>
</organism>
<proteinExistence type="predicted"/>